<keyword evidence="3" id="KW-0963">Cytoplasm</keyword>
<name>A0A1V6PNU5_PENDC</name>
<dbReference type="EMBL" id="MDYL01000001">
    <property type="protein sequence ID" value="OQD78651.1"/>
    <property type="molecule type" value="Genomic_DNA"/>
</dbReference>
<keyword evidence="8" id="KW-1185">Reference proteome</keyword>
<dbReference type="GO" id="GO:0005737">
    <property type="term" value="C:cytoplasm"/>
    <property type="evidence" value="ECO:0007669"/>
    <property type="project" value="UniProtKB-SubCell"/>
</dbReference>
<dbReference type="Proteomes" id="UP000191522">
    <property type="component" value="Unassembled WGS sequence"/>
</dbReference>
<dbReference type="GO" id="GO:0010387">
    <property type="term" value="P:COP9 signalosome assembly"/>
    <property type="evidence" value="ECO:0007669"/>
    <property type="project" value="InterPro"/>
</dbReference>
<evidence type="ECO:0000256" key="3">
    <source>
        <dbReference type="ARBA" id="ARBA00022490"/>
    </source>
</evidence>
<evidence type="ECO:0000259" key="6">
    <source>
        <dbReference type="Pfam" id="PF10075"/>
    </source>
</evidence>
<dbReference type="Pfam" id="PF10075">
    <property type="entry name" value="CSN8_PSD8_EIF3K"/>
    <property type="match status" value="1"/>
</dbReference>
<dbReference type="GO" id="GO:0000338">
    <property type="term" value="P:protein deneddylation"/>
    <property type="evidence" value="ECO:0007669"/>
    <property type="project" value="InterPro"/>
</dbReference>
<dbReference type="InterPro" id="IPR033205">
    <property type="entry name" value="COP9_CSN8"/>
</dbReference>
<protein>
    <recommendedName>
        <fullName evidence="6">CSN8/PSMD8/EIF3K domain-containing protein</fullName>
    </recommendedName>
</protein>
<gene>
    <name evidence="7" type="ORF">PENDEC_c001G06106</name>
</gene>
<evidence type="ECO:0000313" key="7">
    <source>
        <dbReference type="EMBL" id="OQD78651.1"/>
    </source>
</evidence>
<evidence type="ECO:0000256" key="1">
    <source>
        <dbReference type="ARBA" id="ARBA00004123"/>
    </source>
</evidence>
<evidence type="ECO:0000256" key="4">
    <source>
        <dbReference type="ARBA" id="ARBA00022790"/>
    </source>
</evidence>
<dbReference type="PANTHER" id="PTHR13339">
    <property type="entry name" value="COP9 SIGNALOSOME COMPLEX SUBUNIT 8"/>
    <property type="match status" value="1"/>
</dbReference>
<dbReference type="STRING" id="69771.A0A1V6PNU5"/>
<dbReference type="InterPro" id="IPR033464">
    <property type="entry name" value="CSN8_PSD8_EIF3K"/>
</dbReference>
<dbReference type="GO" id="GO:0008180">
    <property type="term" value="C:COP9 signalosome"/>
    <property type="evidence" value="ECO:0007669"/>
    <property type="project" value="UniProtKB-KW"/>
</dbReference>
<evidence type="ECO:0000256" key="5">
    <source>
        <dbReference type="ARBA" id="ARBA00023242"/>
    </source>
</evidence>
<accession>A0A1V6PNU5</accession>
<feature type="domain" description="CSN8/PSMD8/EIF3K" evidence="6">
    <location>
        <begin position="55"/>
        <end position="196"/>
    </location>
</feature>
<dbReference type="PANTHER" id="PTHR13339:SF0">
    <property type="entry name" value="COP9 SIGNALOSOME COMPLEX SUBUNIT 8"/>
    <property type="match status" value="1"/>
</dbReference>
<dbReference type="OMA" id="LRAVWQT"/>
<comment type="caution">
    <text evidence="7">The sequence shown here is derived from an EMBL/GenBank/DDBJ whole genome shotgun (WGS) entry which is preliminary data.</text>
</comment>
<organism evidence="7 8">
    <name type="scientific">Penicillium decumbens</name>
    <dbReference type="NCBI Taxonomy" id="69771"/>
    <lineage>
        <taxon>Eukaryota</taxon>
        <taxon>Fungi</taxon>
        <taxon>Dikarya</taxon>
        <taxon>Ascomycota</taxon>
        <taxon>Pezizomycotina</taxon>
        <taxon>Eurotiomycetes</taxon>
        <taxon>Eurotiomycetidae</taxon>
        <taxon>Eurotiales</taxon>
        <taxon>Aspergillaceae</taxon>
        <taxon>Penicillium</taxon>
    </lineage>
</organism>
<dbReference type="OrthoDB" id="5351233at2759"/>
<evidence type="ECO:0000256" key="2">
    <source>
        <dbReference type="ARBA" id="ARBA00004496"/>
    </source>
</evidence>
<dbReference type="AlphaFoldDB" id="A0A1V6PNU5"/>
<evidence type="ECO:0000313" key="8">
    <source>
        <dbReference type="Proteomes" id="UP000191522"/>
    </source>
</evidence>
<comment type="subcellular location">
    <subcellularLocation>
        <location evidence="2">Cytoplasm</location>
    </subcellularLocation>
    <subcellularLocation>
        <location evidence="1">Nucleus</location>
    </subcellularLocation>
</comment>
<keyword evidence="5" id="KW-0539">Nucleus</keyword>
<proteinExistence type="predicted"/>
<sequence length="222" mass="24880">MMKLPALSTEQLKQLAASNLPPSQLFEILSRYESDACLMESGGGHPKTRGGDSELLSLFYSSFFFAHLLTNQIPEARALTQRMPEALRHQDSSLQNCLTLLRAIWQTQHAQVYQALRSLPWPEGLRHLVRRYESFFQDQTLIAVSTSYEAIRPAVAASYLGLDSQAAEQGDHSIIQKFTDCGWTWNPETQLLYPVPITVPSTDEQPSNGIREAMTMLGSHAN</sequence>
<keyword evidence="4" id="KW-0736">Signalosome</keyword>
<reference evidence="8" key="1">
    <citation type="journal article" date="2017" name="Nat. Microbiol.">
        <title>Global analysis of biosynthetic gene clusters reveals vast potential of secondary metabolite production in Penicillium species.</title>
        <authorList>
            <person name="Nielsen J.C."/>
            <person name="Grijseels S."/>
            <person name="Prigent S."/>
            <person name="Ji B."/>
            <person name="Dainat J."/>
            <person name="Nielsen K.F."/>
            <person name="Frisvad J.C."/>
            <person name="Workman M."/>
            <person name="Nielsen J."/>
        </authorList>
    </citation>
    <scope>NUCLEOTIDE SEQUENCE [LARGE SCALE GENOMIC DNA]</scope>
    <source>
        <strain evidence="8">IBT 11843</strain>
    </source>
</reference>